<dbReference type="InterPro" id="IPR042101">
    <property type="entry name" value="SRP54_N_sf"/>
</dbReference>
<feature type="binding site" evidence="9">
    <location>
        <begin position="246"/>
        <end position="249"/>
    </location>
    <ligand>
        <name>GTP</name>
        <dbReference type="ChEBI" id="CHEBI:37565"/>
    </ligand>
</feature>
<dbReference type="GO" id="GO:0006614">
    <property type="term" value="P:SRP-dependent cotranslational protein targeting to membrane"/>
    <property type="evidence" value="ECO:0007669"/>
    <property type="project" value="InterPro"/>
</dbReference>
<protein>
    <recommendedName>
        <fullName evidence="9">Signal recognition particle protein</fullName>
        <ecNumber evidence="9">3.6.5.4</ecNumber>
    </recommendedName>
    <alternativeName>
        <fullName evidence="9">Fifty-four homolog</fullName>
    </alternativeName>
</protein>
<keyword evidence="4 9" id="KW-0694">RNA-binding</keyword>
<dbReference type="GO" id="GO:0008312">
    <property type="term" value="F:7S RNA binding"/>
    <property type="evidence" value="ECO:0007669"/>
    <property type="project" value="InterPro"/>
</dbReference>
<gene>
    <name evidence="9 12" type="primary">ffh</name>
    <name evidence="12" type="ORF">COOX1_1963</name>
    <name evidence="11" type="ORF">CVV65_09145</name>
</gene>
<dbReference type="KEGG" id="kyr:CVV65_09145"/>
<dbReference type="Proteomes" id="UP000502196">
    <property type="component" value="Chromosome"/>
</dbReference>
<dbReference type="AlphaFoldDB" id="A0A2K8N6T8"/>
<dbReference type="InterPro" id="IPR003593">
    <property type="entry name" value="AAA+_ATPase"/>
</dbReference>
<sequence>MFEGLAGRLQEAFARLKSKGKLSEADVDEAMKEVRRALLAADVNFTVVRDFVARVRERAVGQEVMKSLTPAQQVIKIVHDELTSLLGGKPSTLNLSGRPAVVMLVGLQGAGKTTTAGKLAQWVRKQGRRPLLVAADVYRPAAVRQLQTLGEGLKVPVFSLGGDADPVEIAKASLERASQEGCDVVLVDTAGRLHVDDALMEELERMKAAVAPGEILLVVDAMTGQSAVEVAEAFHGRLGLTGAIFTKLDGDTKGGAALSILSVAGCPIKFAGVGEKLDALEPFYPDRMASRILGMGDVLTLIEKAQQTVDAEKAKQLERQLRAGEFSLEDFLDQLRQVRKLGPLDQLLGMLPGMNKIKGLGNLQVDERQLGRVEAIILSMTPEERRRPELIDASRRRRIASGSGTRVEDVGRLLKQFKEMRKMMKQFSSMGKKMARRKGFRPF</sequence>
<dbReference type="SMART" id="SM00963">
    <property type="entry name" value="SRP54_N"/>
    <property type="match status" value="1"/>
</dbReference>
<dbReference type="SMART" id="SM00962">
    <property type="entry name" value="SRP54"/>
    <property type="match status" value="1"/>
</dbReference>
<dbReference type="EMBL" id="LR792683">
    <property type="protein sequence ID" value="CAB3393546.1"/>
    <property type="molecule type" value="Genomic_DNA"/>
</dbReference>
<dbReference type="Pfam" id="PF00448">
    <property type="entry name" value="SRP54"/>
    <property type="match status" value="1"/>
</dbReference>
<dbReference type="SMART" id="SM00382">
    <property type="entry name" value="AAA"/>
    <property type="match status" value="1"/>
</dbReference>
<keyword evidence="5 9" id="KW-0342">GTP-binding</keyword>
<evidence type="ECO:0000313" key="14">
    <source>
        <dbReference type="Proteomes" id="UP000502196"/>
    </source>
</evidence>
<evidence type="ECO:0000256" key="3">
    <source>
        <dbReference type="ARBA" id="ARBA00022801"/>
    </source>
</evidence>
<evidence type="ECO:0000256" key="7">
    <source>
        <dbReference type="ARBA" id="ARBA00023274"/>
    </source>
</evidence>
<keyword evidence="9" id="KW-0963">Cytoplasm</keyword>
<dbReference type="GO" id="GO:0003924">
    <property type="term" value="F:GTPase activity"/>
    <property type="evidence" value="ECO:0007669"/>
    <property type="project" value="UniProtKB-UniRule"/>
</dbReference>
<dbReference type="OrthoDB" id="9804720at2"/>
<evidence type="ECO:0000256" key="5">
    <source>
        <dbReference type="ARBA" id="ARBA00023134"/>
    </source>
</evidence>
<evidence type="ECO:0000256" key="2">
    <source>
        <dbReference type="ARBA" id="ARBA00022741"/>
    </source>
</evidence>
<dbReference type="InterPro" id="IPR004780">
    <property type="entry name" value="SRP"/>
</dbReference>
<evidence type="ECO:0000313" key="12">
    <source>
        <dbReference type="EMBL" id="CAB3393546.1"/>
    </source>
</evidence>
<dbReference type="InterPro" id="IPR036891">
    <property type="entry name" value="Signal_recog_part_SRP54_M_sf"/>
</dbReference>
<dbReference type="RefSeq" id="WP_100667866.1">
    <property type="nucleotide sequence ID" value="NZ_CP024955.1"/>
</dbReference>
<evidence type="ECO:0000313" key="11">
    <source>
        <dbReference type="EMBL" id="ATY85069.1"/>
    </source>
</evidence>
<feature type="binding site" evidence="9">
    <location>
        <begin position="106"/>
        <end position="113"/>
    </location>
    <ligand>
        <name>GTP</name>
        <dbReference type="ChEBI" id="CHEBI:37565"/>
    </ligand>
</feature>
<comment type="catalytic activity">
    <reaction evidence="8 9">
        <text>GTP + H2O = GDP + phosphate + H(+)</text>
        <dbReference type="Rhea" id="RHEA:19669"/>
        <dbReference type="ChEBI" id="CHEBI:15377"/>
        <dbReference type="ChEBI" id="CHEBI:15378"/>
        <dbReference type="ChEBI" id="CHEBI:37565"/>
        <dbReference type="ChEBI" id="CHEBI:43474"/>
        <dbReference type="ChEBI" id="CHEBI:58189"/>
        <dbReference type="EC" id="3.6.5.4"/>
    </reaction>
</comment>
<comment type="subunit">
    <text evidence="9">Part of the signal recognition particle protein translocation system, which is composed of SRP and FtsY.</text>
</comment>
<dbReference type="GO" id="GO:0005525">
    <property type="term" value="F:GTP binding"/>
    <property type="evidence" value="ECO:0007669"/>
    <property type="project" value="UniProtKB-UniRule"/>
</dbReference>
<dbReference type="Pfam" id="PF02881">
    <property type="entry name" value="SRP54_N"/>
    <property type="match status" value="1"/>
</dbReference>
<evidence type="ECO:0000256" key="6">
    <source>
        <dbReference type="ARBA" id="ARBA00023135"/>
    </source>
</evidence>
<name>A0A2K8N6T8_9BACL</name>
<organism evidence="11 13">
    <name type="scientific">Kyrpidia spormannii</name>
    <dbReference type="NCBI Taxonomy" id="2055160"/>
    <lineage>
        <taxon>Bacteria</taxon>
        <taxon>Bacillati</taxon>
        <taxon>Bacillota</taxon>
        <taxon>Bacilli</taxon>
        <taxon>Bacillales</taxon>
        <taxon>Alicyclobacillaceae</taxon>
        <taxon>Kyrpidia</taxon>
    </lineage>
</organism>
<comment type="function">
    <text evidence="9">Involved in targeting and insertion of nascent membrane proteins into the cytoplasmic membrane. Binds to the hydrophobic signal sequence of the ribosome-nascent chain (RNC) as it emerges from the ribosomes. The SRP-RNC complex is then targeted to the cytoplasmic membrane where it interacts with the SRP receptor FtsY.</text>
</comment>
<dbReference type="PROSITE" id="PS00300">
    <property type="entry name" value="SRP54"/>
    <property type="match status" value="1"/>
</dbReference>
<keyword evidence="7 9" id="KW-0687">Ribonucleoprotein</keyword>
<feature type="binding site" evidence="9">
    <location>
        <begin position="188"/>
        <end position="192"/>
    </location>
    <ligand>
        <name>GTP</name>
        <dbReference type="ChEBI" id="CHEBI:37565"/>
    </ligand>
</feature>
<dbReference type="InterPro" id="IPR022941">
    <property type="entry name" value="SRP54"/>
</dbReference>
<evidence type="ECO:0000259" key="10">
    <source>
        <dbReference type="PROSITE" id="PS00300"/>
    </source>
</evidence>
<dbReference type="SUPFAM" id="SSF52540">
    <property type="entry name" value="P-loop containing nucleoside triphosphate hydrolases"/>
    <property type="match status" value="1"/>
</dbReference>
<comment type="similarity">
    <text evidence="1 9">Belongs to the GTP-binding SRP family. SRP54 subfamily.</text>
</comment>
<evidence type="ECO:0000256" key="9">
    <source>
        <dbReference type="HAMAP-Rule" id="MF_00306"/>
    </source>
</evidence>
<evidence type="ECO:0000256" key="4">
    <source>
        <dbReference type="ARBA" id="ARBA00022884"/>
    </source>
</evidence>
<comment type="subcellular location">
    <subcellularLocation>
        <location evidence="9">Cytoplasm</location>
    </subcellularLocation>
    <text evidence="9">The SRP-RNC complex is targeted to the cytoplasmic membrane.</text>
</comment>
<dbReference type="SUPFAM" id="SSF47446">
    <property type="entry name" value="Signal peptide-binding domain"/>
    <property type="match status" value="1"/>
</dbReference>
<keyword evidence="13" id="KW-1185">Reference proteome</keyword>
<dbReference type="CDD" id="cd18539">
    <property type="entry name" value="SRP_G"/>
    <property type="match status" value="1"/>
</dbReference>
<evidence type="ECO:0000256" key="8">
    <source>
        <dbReference type="ARBA" id="ARBA00048027"/>
    </source>
</evidence>
<reference evidence="13" key="1">
    <citation type="submission" date="2017-11" db="EMBL/GenBank/DDBJ databases">
        <title>Complete Genome Sequence of Kyrpidia sp. Strain EA-1, a thermophilic, hydrogen-oxidizing Bacterium, isolated from the Azores.</title>
        <authorList>
            <person name="Reiner J.E."/>
            <person name="Lapp C.J."/>
            <person name="Bunk B."/>
            <person name="Gescher J."/>
        </authorList>
    </citation>
    <scope>NUCLEOTIDE SEQUENCE [LARGE SCALE GENOMIC DNA]</scope>
    <source>
        <strain evidence="13">EA-1</strain>
    </source>
</reference>
<dbReference type="Proteomes" id="UP000231932">
    <property type="component" value="Chromosome"/>
</dbReference>
<proteinExistence type="inferred from homology"/>
<dbReference type="PANTHER" id="PTHR11564:SF5">
    <property type="entry name" value="SIGNAL RECOGNITION PARTICLE SUBUNIT SRP54"/>
    <property type="match status" value="1"/>
</dbReference>
<dbReference type="InterPro" id="IPR027417">
    <property type="entry name" value="P-loop_NTPase"/>
</dbReference>
<reference evidence="11" key="2">
    <citation type="journal article" date="2018" name="Genome Announc.">
        <title>Complete Genome Sequence of Kyrpidia sp. Strain EA-1, a Thermophilic Knallgas Bacterium, Isolated from the Azores.</title>
        <authorList>
            <person name="Reiner J.E."/>
            <person name="Lapp C.J."/>
            <person name="Bunk B."/>
            <person name="Sproer C."/>
            <person name="Overmann J."/>
            <person name="Gescher J."/>
        </authorList>
    </citation>
    <scope>NUCLEOTIDE SEQUENCE</scope>
    <source>
        <strain evidence="11">EA-1</strain>
    </source>
</reference>
<dbReference type="EMBL" id="CP024955">
    <property type="protein sequence ID" value="ATY85069.1"/>
    <property type="molecule type" value="Genomic_DNA"/>
</dbReference>
<reference evidence="12 14" key="3">
    <citation type="submission" date="2020-04" db="EMBL/GenBank/DDBJ databases">
        <authorList>
            <person name="Hogendoorn C."/>
        </authorList>
    </citation>
    <scope>NUCLEOTIDE SEQUENCE [LARGE SCALE GENOMIC DNA]</scope>
    <source>
        <strain evidence="12">COOX1</strain>
    </source>
</reference>
<dbReference type="InterPro" id="IPR000897">
    <property type="entry name" value="SRP54_GTPase_dom"/>
</dbReference>
<dbReference type="HAMAP" id="MF_00306">
    <property type="entry name" value="SRP54"/>
    <property type="match status" value="1"/>
</dbReference>
<keyword evidence="2 9" id="KW-0547">Nucleotide-binding</keyword>
<keyword evidence="3 9" id="KW-0378">Hydrolase</keyword>
<dbReference type="PANTHER" id="PTHR11564">
    <property type="entry name" value="SIGNAL RECOGNITION PARTICLE 54K PROTEIN SRP54"/>
    <property type="match status" value="1"/>
</dbReference>
<dbReference type="InterPro" id="IPR013822">
    <property type="entry name" value="Signal_recog_particl_SRP54_hlx"/>
</dbReference>
<dbReference type="Gene3D" id="3.40.50.300">
    <property type="entry name" value="P-loop containing nucleotide triphosphate hydrolases"/>
    <property type="match status" value="1"/>
</dbReference>
<dbReference type="NCBIfam" id="TIGR00959">
    <property type="entry name" value="ffh"/>
    <property type="match status" value="1"/>
</dbReference>
<dbReference type="Gene3D" id="1.20.120.140">
    <property type="entry name" value="Signal recognition particle SRP54, nucleotide-binding domain"/>
    <property type="match status" value="1"/>
</dbReference>
<comment type="domain">
    <text evidence="9">Composed of three domains: the N-terminal N domain, which is responsible for interactions with the ribosome, the central G domain, which binds GTP, and the C-terminal M domain, which binds the RNA and the signal sequence of the RNC.</text>
</comment>
<dbReference type="Gene3D" id="1.10.260.30">
    <property type="entry name" value="Signal recognition particle, SRP54 subunit, M-domain"/>
    <property type="match status" value="1"/>
</dbReference>
<evidence type="ECO:0000256" key="1">
    <source>
        <dbReference type="ARBA" id="ARBA00005450"/>
    </source>
</evidence>
<accession>A0A2K8N6T8</accession>
<keyword evidence="6 9" id="KW-0733">Signal recognition particle</keyword>
<dbReference type="Pfam" id="PF02978">
    <property type="entry name" value="SRP_SPB"/>
    <property type="match status" value="1"/>
</dbReference>
<evidence type="ECO:0000313" key="13">
    <source>
        <dbReference type="Proteomes" id="UP000231932"/>
    </source>
</evidence>
<dbReference type="FunFam" id="3.40.50.300:FF:000022">
    <property type="entry name" value="Signal recognition particle 54 kDa subunit"/>
    <property type="match status" value="1"/>
</dbReference>
<dbReference type="GO" id="GO:0048500">
    <property type="term" value="C:signal recognition particle"/>
    <property type="evidence" value="ECO:0007669"/>
    <property type="project" value="UniProtKB-UniRule"/>
</dbReference>
<dbReference type="EC" id="3.6.5.4" evidence="9"/>
<dbReference type="InterPro" id="IPR004125">
    <property type="entry name" value="Signal_recog_particle_SRP54_M"/>
</dbReference>
<feature type="domain" description="SRP54-type proteins GTP-binding" evidence="10">
    <location>
        <begin position="267"/>
        <end position="280"/>
    </location>
</feature>